<evidence type="ECO:0000313" key="3">
    <source>
        <dbReference type="EMBL" id="KAB7729170.1"/>
    </source>
</evidence>
<keyword evidence="2" id="KW-1133">Transmembrane helix</keyword>
<evidence type="ECO:0000256" key="1">
    <source>
        <dbReference type="SAM" id="Coils"/>
    </source>
</evidence>
<dbReference type="InterPro" id="IPR050445">
    <property type="entry name" value="Bact_polysacc_biosynth/exp"/>
</dbReference>
<feature type="coiled-coil region" evidence="1">
    <location>
        <begin position="300"/>
        <end position="432"/>
    </location>
</feature>
<accession>A0A7J5TX08</accession>
<dbReference type="RefSeq" id="WP_152125274.1">
    <property type="nucleotide sequence ID" value="NZ_WELI01000006.1"/>
</dbReference>
<dbReference type="Proteomes" id="UP000488299">
    <property type="component" value="Unassembled WGS sequence"/>
</dbReference>
<dbReference type="PANTHER" id="PTHR32309">
    <property type="entry name" value="TYROSINE-PROTEIN KINASE"/>
    <property type="match status" value="1"/>
</dbReference>
<feature type="transmembrane region" description="Helical" evidence="2">
    <location>
        <begin position="14"/>
        <end position="32"/>
    </location>
</feature>
<dbReference type="PANTHER" id="PTHR32309:SF13">
    <property type="entry name" value="FERRIC ENTEROBACTIN TRANSPORT PROTEIN FEPE"/>
    <property type="match status" value="1"/>
</dbReference>
<dbReference type="EMBL" id="WELI01000006">
    <property type="protein sequence ID" value="KAB7729170.1"/>
    <property type="molecule type" value="Genomic_DNA"/>
</dbReference>
<keyword evidence="1" id="KW-0175">Coiled coil</keyword>
<evidence type="ECO:0000256" key="2">
    <source>
        <dbReference type="SAM" id="Phobius"/>
    </source>
</evidence>
<feature type="coiled-coil region" evidence="1">
    <location>
        <begin position="222"/>
        <end position="249"/>
    </location>
</feature>
<proteinExistence type="predicted"/>
<dbReference type="GO" id="GO:0004713">
    <property type="term" value="F:protein tyrosine kinase activity"/>
    <property type="evidence" value="ECO:0007669"/>
    <property type="project" value="TreeGrafter"/>
</dbReference>
<keyword evidence="4" id="KW-1185">Reference proteome</keyword>
<gene>
    <name evidence="3" type="ORF">F5984_16125</name>
</gene>
<evidence type="ECO:0000313" key="4">
    <source>
        <dbReference type="Proteomes" id="UP000488299"/>
    </source>
</evidence>
<name>A0A7J5TX08_9BACT</name>
<sequence>MNIEVLLRLLKQHLIWFIVLPLLTAGMAFYATRNEVKTYISYASLYTGLSSGYSITSDQRPSFGDQSASAFDNMLTTLKSKETLLRIGTNLLADHLQLSEPDTLVLGRAGFEELQQAFPTDWRLILPIYGNVTDLRRAIDSLAKVPTDNPVKQLLLKSELPYSILVIGEKLDATSRKNTNDVMLLEYEANDPAVAQRTLVHAISILNERYSTLKTAETNSVVGYYEGKLKEAKAALDKAEANLQAFSIQHRVLDYDEEARNVAASREALVGEYNEELMRRNAAKAAMEALRSRMGQQGTIKKVNNDLSEKQRKLAQAEAQLANARAYNQPKPVITRLQTKVKQAEDELKASAQRYDAATTTDESVPQQTISADLLAKTLEYEESTARLEVYQRRINELDNKTSQFSPLGAQLRQLKRDLSVAEKEYFDLLQHVDQSRTKRQDVAGGKLEPLDAPDYPLLPQPSKRLQLIIVGFGVGVFLALLLTALRFWLNKSLNSPEQSERQIGLPMTAIFPTVKKPMVYSRVTRTARTMFEQLFNAINIEIAQSRDKPYPPVLTLFSIRGKQGKSWVAEGLNRLYTDADQRVAYCYPRQSPKERRVYKNGVTLFPYTVRADFMNVTSLEYLVDHDHDFDPSQFDRIVLELPPLISNQIPVYLMKESVLSLLVVDAQSSWGRAEKQLLNLYARVTNQPMLVVLNRVGGDLLQITPPTDVKQAPVYRDQTLQPQRYES</sequence>
<dbReference type="AlphaFoldDB" id="A0A7J5TX08"/>
<keyword evidence="2" id="KW-0812">Transmembrane</keyword>
<comment type="caution">
    <text evidence="3">The sequence shown here is derived from an EMBL/GenBank/DDBJ whole genome shotgun (WGS) entry which is preliminary data.</text>
</comment>
<organism evidence="3 4">
    <name type="scientific">Rudanella paleaurantiibacter</name>
    <dbReference type="NCBI Taxonomy" id="2614655"/>
    <lineage>
        <taxon>Bacteria</taxon>
        <taxon>Pseudomonadati</taxon>
        <taxon>Bacteroidota</taxon>
        <taxon>Cytophagia</taxon>
        <taxon>Cytophagales</taxon>
        <taxon>Cytophagaceae</taxon>
        <taxon>Rudanella</taxon>
    </lineage>
</organism>
<protein>
    <submittedName>
        <fullName evidence="3">Lipopolysaccharide biosynthesis protein</fullName>
    </submittedName>
</protein>
<keyword evidence="2" id="KW-0472">Membrane</keyword>
<dbReference type="GO" id="GO:0005886">
    <property type="term" value="C:plasma membrane"/>
    <property type="evidence" value="ECO:0007669"/>
    <property type="project" value="TreeGrafter"/>
</dbReference>
<reference evidence="3 4" key="1">
    <citation type="submission" date="2019-10" db="EMBL/GenBank/DDBJ databases">
        <title>Rudanella paleaurantiibacter sp. nov., isolated from sludge.</title>
        <authorList>
            <person name="Xu S.Q."/>
        </authorList>
    </citation>
    <scope>NUCLEOTIDE SEQUENCE [LARGE SCALE GENOMIC DNA]</scope>
    <source>
        <strain evidence="3 4">HX-22-17</strain>
    </source>
</reference>
<feature type="transmembrane region" description="Helical" evidence="2">
    <location>
        <begin position="468"/>
        <end position="490"/>
    </location>
</feature>